<dbReference type="RefSeq" id="WP_160691911.1">
    <property type="nucleotide sequence ID" value="NZ_CP047897.1"/>
</dbReference>
<proteinExistence type="predicted"/>
<gene>
    <name evidence="1" type="ORF">GU926_11305</name>
</gene>
<protein>
    <recommendedName>
        <fullName evidence="3">STAS/SEC14 domain-containing protein</fullName>
    </recommendedName>
</protein>
<keyword evidence="2" id="KW-1185">Reference proteome</keyword>
<evidence type="ECO:0008006" key="3">
    <source>
        <dbReference type="Google" id="ProtNLM"/>
    </source>
</evidence>
<accession>A0A6P1NZP3</accession>
<dbReference type="KEGG" id="nib:GU926_11305"/>
<name>A0A6P1NZP3_9BACT</name>
<evidence type="ECO:0000313" key="2">
    <source>
        <dbReference type="Proteomes" id="UP000464214"/>
    </source>
</evidence>
<organism evidence="1 2">
    <name type="scientific">Nibribacter ruber</name>
    <dbReference type="NCBI Taxonomy" id="2698458"/>
    <lineage>
        <taxon>Bacteria</taxon>
        <taxon>Pseudomonadati</taxon>
        <taxon>Bacteroidota</taxon>
        <taxon>Cytophagia</taxon>
        <taxon>Cytophagales</taxon>
        <taxon>Hymenobacteraceae</taxon>
        <taxon>Nibribacter</taxon>
    </lineage>
</organism>
<dbReference type="Proteomes" id="UP000464214">
    <property type="component" value="Chromosome"/>
</dbReference>
<sequence>MILFQNRLIVLEYRPGTDVLSVDWPSVSAYDLTEVERSLSTLVEYITNYDVKRLLIDSTKAVISPDLDMVEYQAIVTEFAYKLQKTRLQKSARIMHADLAREATSQQISEDISRKARLTVENRNFTDKAEALAWLTA</sequence>
<dbReference type="EMBL" id="CP047897">
    <property type="protein sequence ID" value="QHL87984.1"/>
    <property type="molecule type" value="Genomic_DNA"/>
</dbReference>
<reference evidence="1 2" key="1">
    <citation type="submission" date="2020-01" db="EMBL/GenBank/DDBJ databases">
        <authorList>
            <person name="Kim M."/>
        </authorList>
    </citation>
    <scope>NUCLEOTIDE SEQUENCE [LARGE SCALE GENOMIC DNA]</scope>
    <source>
        <strain evidence="1 2">BT10</strain>
    </source>
</reference>
<evidence type="ECO:0000313" key="1">
    <source>
        <dbReference type="EMBL" id="QHL87984.1"/>
    </source>
</evidence>
<dbReference type="AlphaFoldDB" id="A0A6P1NZP3"/>